<dbReference type="Proteomes" id="UP000001514">
    <property type="component" value="Unassembled WGS sequence"/>
</dbReference>
<dbReference type="SUPFAM" id="SSF103491">
    <property type="entry name" value="Preprotein translocase SecY subunit"/>
    <property type="match status" value="1"/>
</dbReference>
<dbReference type="GO" id="GO:0008320">
    <property type="term" value="F:protein transmembrane transporter activity"/>
    <property type="evidence" value="ECO:0000318"/>
    <property type="project" value="GO_Central"/>
</dbReference>
<feature type="region of interest" description="Disordered" evidence="2">
    <location>
        <begin position="1"/>
        <end position="22"/>
    </location>
</feature>
<dbReference type="InterPro" id="IPR023201">
    <property type="entry name" value="SecY_dom_sf"/>
</dbReference>
<dbReference type="PANTHER" id="PTHR10906">
    <property type="entry name" value="SECY/SEC61-ALPHA FAMILY MEMBER"/>
    <property type="match status" value="1"/>
</dbReference>
<dbReference type="KEGG" id="smo:SELMODRAFT_427691"/>
<gene>
    <name evidence="4" type="ORF">SELMODRAFT_427691</name>
</gene>
<accession>D8T0E7</accession>
<dbReference type="Gramene" id="EFJ09834">
    <property type="protein sequence ID" value="EFJ09834"/>
    <property type="gene ID" value="SELMODRAFT_427691"/>
</dbReference>
<keyword evidence="3" id="KW-0812">Transmembrane</keyword>
<feature type="transmembrane region" description="Helical" evidence="3">
    <location>
        <begin position="314"/>
        <end position="333"/>
    </location>
</feature>
<dbReference type="HOGENOM" id="CLU_444388_0_0_1"/>
<keyword evidence="3" id="KW-0472">Membrane</keyword>
<evidence type="ECO:0000313" key="4">
    <source>
        <dbReference type="EMBL" id="EFJ09834.1"/>
    </source>
</evidence>
<dbReference type="GO" id="GO:0005784">
    <property type="term" value="C:Sec61 translocon complex"/>
    <property type="evidence" value="ECO:0000318"/>
    <property type="project" value="GO_Central"/>
</dbReference>
<dbReference type="GO" id="GO:0043022">
    <property type="term" value="F:ribosome binding"/>
    <property type="evidence" value="ECO:0000318"/>
    <property type="project" value="GO_Central"/>
</dbReference>
<dbReference type="InParanoid" id="D8T0E7"/>
<reference evidence="4 5" key="1">
    <citation type="journal article" date="2011" name="Science">
        <title>The Selaginella genome identifies genetic changes associated with the evolution of vascular plants.</title>
        <authorList>
            <person name="Banks J.A."/>
            <person name="Nishiyama T."/>
            <person name="Hasebe M."/>
            <person name="Bowman J.L."/>
            <person name="Gribskov M."/>
            <person name="dePamphilis C."/>
            <person name="Albert V.A."/>
            <person name="Aono N."/>
            <person name="Aoyama T."/>
            <person name="Ambrose B.A."/>
            <person name="Ashton N.W."/>
            <person name="Axtell M.J."/>
            <person name="Barker E."/>
            <person name="Barker M.S."/>
            <person name="Bennetzen J.L."/>
            <person name="Bonawitz N.D."/>
            <person name="Chapple C."/>
            <person name="Cheng C."/>
            <person name="Correa L.G."/>
            <person name="Dacre M."/>
            <person name="DeBarry J."/>
            <person name="Dreyer I."/>
            <person name="Elias M."/>
            <person name="Engstrom E.M."/>
            <person name="Estelle M."/>
            <person name="Feng L."/>
            <person name="Finet C."/>
            <person name="Floyd S.K."/>
            <person name="Frommer W.B."/>
            <person name="Fujita T."/>
            <person name="Gramzow L."/>
            <person name="Gutensohn M."/>
            <person name="Harholt J."/>
            <person name="Hattori M."/>
            <person name="Heyl A."/>
            <person name="Hirai T."/>
            <person name="Hiwatashi Y."/>
            <person name="Ishikawa M."/>
            <person name="Iwata M."/>
            <person name="Karol K.G."/>
            <person name="Koehler B."/>
            <person name="Kolukisaoglu U."/>
            <person name="Kubo M."/>
            <person name="Kurata T."/>
            <person name="Lalonde S."/>
            <person name="Li K."/>
            <person name="Li Y."/>
            <person name="Litt A."/>
            <person name="Lyons E."/>
            <person name="Manning G."/>
            <person name="Maruyama T."/>
            <person name="Michael T.P."/>
            <person name="Mikami K."/>
            <person name="Miyazaki S."/>
            <person name="Morinaga S."/>
            <person name="Murata T."/>
            <person name="Mueller-Roeber B."/>
            <person name="Nelson D.R."/>
            <person name="Obara M."/>
            <person name="Oguri Y."/>
            <person name="Olmstead R.G."/>
            <person name="Onodera N."/>
            <person name="Petersen B.L."/>
            <person name="Pils B."/>
            <person name="Prigge M."/>
            <person name="Rensing S.A."/>
            <person name="Riano-Pachon D.M."/>
            <person name="Roberts A.W."/>
            <person name="Sato Y."/>
            <person name="Scheller H.V."/>
            <person name="Schulz B."/>
            <person name="Schulz C."/>
            <person name="Shakirov E.V."/>
            <person name="Shibagaki N."/>
            <person name="Shinohara N."/>
            <person name="Shippen D.E."/>
            <person name="Soerensen I."/>
            <person name="Sotooka R."/>
            <person name="Sugimoto N."/>
            <person name="Sugita M."/>
            <person name="Sumikawa N."/>
            <person name="Tanurdzic M."/>
            <person name="Theissen G."/>
            <person name="Ulvskov P."/>
            <person name="Wakazuki S."/>
            <person name="Weng J.K."/>
            <person name="Willats W.W."/>
            <person name="Wipf D."/>
            <person name="Wolf P.G."/>
            <person name="Yang L."/>
            <person name="Zimmer A.D."/>
            <person name="Zhu Q."/>
            <person name="Mitros T."/>
            <person name="Hellsten U."/>
            <person name="Loque D."/>
            <person name="Otillar R."/>
            <person name="Salamov A."/>
            <person name="Schmutz J."/>
            <person name="Shapiro H."/>
            <person name="Lindquist E."/>
            <person name="Lucas S."/>
            <person name="Rokhsar D."/>
            <person name="Grigoriev I.V."/>
        </authorList>
    </citation>
    <scope>NUCLEOTIDE SEQUENCE [LARGE SCALE GENOMIC DNA]</scope>
</reference>
<protein>
    <submittedName>
        <fullName evidence="4">Uncharacterized protein</fullName>
    </submittedName>
</protein>
<feature type="transmembrane region" description="Helical" evidence="3">
    <location>
        <begin position="271"/>
        <end position="294"/>
    </location>
</feature>
<evidence type="ECO:0000256" key="2">
    <source>
        <dbReference type="SAM" id="MobiDB-lite"/>
    </source>
</evidence>
<proteinExistence type="predicted"/>
<comment type="subcellular location">
    <subcellularLocation>
        <location evidence="1">Plastid</location>
        <location evidence="1">Chloroplast thylakoid membrane</location>
        <topology evidence="1">Multi-pass membrane protein</topology>
    </subcellularLocation>
</comment>
<sequence>MTLVRDATASKEKAKARNDTGKATPLERVYEVVNDVPSMEAQIIASLDGIAVQPPRGGGVPQETDDNNGGWNAGDGGGWNTGGYGGGGWNAGGEMAGTLATMVAEAGTPAARMVVAAGRQAATMLVCWRLEQVAEAGTPAAKMVVEMAGAVKKCWRRTKLASGDGRAGEHQLRRDPQLMLMVMPSAARALDRAEEPGILDVGGISEASSSTVDAEIWRSARNMELFSILPPRYWGLPHRFTVLAAISLLWIALGSIPLYGMSKTPAAGWAWVREVFASSPGTLTDLGVICLVAASQVRVRLPMSEEVPMPEDKVTKFVMFGVSLLLPVLPLAAGRYGRDLGVLKVLLLYAQLCLANCVACLLVIACECRRWGIGVDIAELLPAATLAKSLVVKALSPFPPAAPVSGRRFEGALLHGRRVQTPEESEVHALSSLGLVTTGTVSRFVGMDFGRRFLQGAHAVRWAHLDLGAGGDGKGFCGVGELGAGLVGDGYLGRGGGWSAVRGGGCHRMRGLGFRMADSLSADLQTLPLSVLCNYDPADARKIGAGGGALHFIISKGTKEIDGFQHSPVNSCMALGTGRRRYQHAPQIVPGLCNRHWSPDGKRVTASNMGYVQQQ</sequence>
<organism evidence="5">
    <name type="scientific">Selaginella moellendorffii</name>
    <name type="common">Spikemoss</name>
    <dbReference type="NCBI Taxonomy" id="88036"/>
    <lineage>
        <taxon>Eukaryota</taxon>
        <taxon>Viridiplantae</taxon>
        <taxon>Streptophyta</taxon>
        <taxon>Embryophyta</taxon>
        <taxon>Tracheophyta</taxon>
        <taxon>Lycopodiopsida</taxon>
        <taxon>Selaginellales</taxon>
        <taxon>Selaginellaceae</taxon>
        <taxon>Selaginella</taxon>
    </lineage>
</organism>
<dbReference type="EMBL" id="GL377658">
    <property type="protein sequence ID" value="EFJ09834.1"/>
    <property type="molecule type" value="Genomic_DNA"/>
</dbReference>
<dbReference type="GO" id="GO:0005048">
    <property type="term" value="F:signal sequence binding"/>
    <property type="evidence" value="ECO:0000318"/>
    <property type="project" value="GO_Central"/>
</dbReference>
<evidence type="ECO:0000256" key="3">
    <source>
        <dbReference type="SAM" id="Phobius"/>
    </source>
</evidence>
<keyword evidence="3" id="KW-1133">Transmembrane helix</keyword>
<feature type="transmembrane region" description="Helical" evidence="3">
    <location>
        <begin position="345"/>
        <end position="365"/>
    </location>
</feature>
<feature type="region of interest" description="Disordered" evidence="2">
    <location>
        <begin position="55"/>
        <end position="78"/>
    </location>
</feature>
<dbReference type="GO" id="GO:0031204">
    <property type="term" value="P:post-translational protein targeting to membrane, translocation"/>
    <property type="evidence" value="ECO:0000318"/>
    <property type="project" value="GO_Central"/>
</dbReference>
<keyword evidence="5" id="KW-1185">Reference proteome</keyword>
<evidence type="ECO:0000256" key="1">
    <source>
        <dbReference type="ARBA" id="ARBA00004454"/>
    </source>
</evidence>
<feature type="compositionally biased region" description="Basic and acidic residues" evidence="2">
    <location>
        <begin position="8"/>
        <end position="20"/>
    </location>
</feature>
<dbReference type="STRING" id="88036.D8T0E7"/>
<dbReference type="AlphaFoldDB" id="D8T0E7"/>
<dbReference type="GO" id="GO:0009535">
    <property type="term" value="C:chloroplast thylakoid membrane"/>
    <property type="evidence" value="ECO:0007669"/>
    <property type="project" value="UniProtKB-SubCell"/>
</dbReference>
<evidence type="ECO:0000313" key="5">
    <source>
        <dbReference type="Proteomes" id="UP000001514"/>
    </source>
</evidence>
<dbReference type="InterPro" id="IPR002208">
    <property type="entry name" value="SecY/SEC61-alpha"/>
</dbReference>
<name>D8T0E7_SELML</name>
<dbReference type="Gene3D" id="1.10.3370.10">
    <property type="entry name" value="SecY subunit domain"/>
    <property type="match status" value="1"/>
</dbReference>
<dbReference type="GO" id="GO:0006616">
    <property type="term" value="P:SRP-dependent cotranslational protein targeting to membrane, translocation"/>
    <property type="evidence" value="ECO:0000318"/>
    <property type="project" value="GO_Central"/>
</dbReference>
<feature type="transmembrane region" description="Helical" evidence="3">
    <location>
        <begin position="240"/>
        <end position="259"/>
    </location>
</feature>